<dbReference type="EMBL" id="CP036264">
    <property type="protein sequence ID" value="QEF96708.1"/>
    <property type="molecule type" value="Genomic_DNA"/>
</dbReference>
<protein>
    <recommendedName>
        <fullName evidence="2">Aerotolerance regulator N-terminal domain-containing protein</fullName>
    </recommendedName>
</protein>
<gene>
    <name evidence="3" type="ORF">Mal15_07360</name>
</gene>
<evidence type="ECO:0000313" key="3">
    <source>
        <dbReference type="EMBL" id="QEF96708.1"/>
    </source>
</evidence>
<sequence>MSFLRLGALWALPLVLIPIVIHLIHRRRHPSAPWAAMMFLRRASQSRRGPAKLRRWLILAVRTLVVTAVIVALSRPLSSNRFGIAASRVVSGAPSIVVLDRSPSMQRRGPSGLTHQQAALRRLAETLRTLGTQHVVLIDSVSLTPVQLADVNALTDPSVTSGAASAADIAQMLHVAMQTIRDNDHAVADVWVCSDRQGSDWRVDAPLWTQIAAAAEGMGAGVRFHLLDVANDQRVNSSVTVTRQRLVDHDQGQELMLSIVVQRDDEAAFQIPVRVTVGGVTSRYDVQVDGGRGELAEVRVPLPQNAGAVFGQVSIPADVNVADDDWFFVARADQDRPIGLITESPCLALEVTADVLGKIVAGGSGVPNGAGQGSGRTGDEDSLRDAACWLWQGQLPTGDDASAVQRFLRSGGSVVFFPPMDVDRENEFQSIRWGQWSRDDVQQATFDQWELPIAASCSIDGQLVRVATIGQDQLWIGKIRVGDGAAWFCGADVIDGDSLFVKDGLVLYGLVSEALGASTLHVGGDQGLVAGIGDQRLKQQSGQDRAPSDAIVEPLLVEPLLVRSDAADAVPFGHAAGVFSLRVSVESPADVVAINRPAAESDGQPITESQLQSLLGDVRWNRVSLDDRQDESGGGLVQEIWGAIWVMMILGMLCEAWLTLPTRTRGQS</sequence>
<keyword evidence="1" id="KW-0812">Transmembrane</keyword>
<feature type="transmembrane region" description="Helical" evidence="1">
    <location>
        <begin position="6"/>
        <end position="24"/>
    </location>
</feature>
<dbReference type="PANTHER" id="PTHR37464">
    <property type="entry name" value="BLL2463 PROTEIN"/>
    <property type="match status" value="1"/>
</dbReference>
<dbReference type="InterPro" id="IPR024163">
    <property type="entry name" value="Aerotolerance_reg_N"/>
</dbReference>
<dbReference type="Proteomes" id="UP000321353">
    <property type="component" value="Chromosome"/>
</dbReference>
<keyword evidence="1" id="KW-1133">Transmembrane helix</keyword>
<accession>A0A5B9M6B8</accession>
<dbReference type="Pfam" id="PF07584">
    <property type="entry name" value="BatA"/>
    <property type="match status" value="1"/>
</dbReference>
<evidence type="ECO:0000259" key="2">
    <source>
        <dbReference type="Pfam" id="PF07584"/>
    </source>
</evidence>
<dbReference type="PANTHER" id="PTHR37464:SF1">
    <property type="entry name" value="BLL2463 PROTEIN"/>
    <property type="match status" value="1"/>
</dbReference>
<keyword evidence="1" id="KW-0472">Membrane</keyword>
<evidence type="ECO:0000256" key="1">
    <source>
        <dbReference type="SAM" id="Phobius"/>
    </source>
</evidence>
<evidence type="ECO:0000313" key="4">
    <source>
        <dbReference type="Proteomes" id="UP000321353"/>
    </source>
</evidence>
<dbReference type="NCBIfam" id="TIGR02226">
    <property type="entry name" value="two_anch"/>
    <property type="match status" value="1"/>
</dbReference>
<dbReference type="InterPro" id="IPR011933">
    <property type="entry name" value="Double_TM_dom"/>
</dbReference>
<name>A0A5B9M6B8_9BACT</name>
<dbReference type="RefSeq" id="WP_147866494.1">
    <property type="nucleotide sequence ID" value="NZ_CP036264.1"/>
</dbReference>
<keyword evidence="4" id="KW-1185">Reference proteome</keyword>
<feature type="domain" description="Aerotolerance regulator N-terminal" evidence="2">
    <location>
        <begin position="1"/>
        <end position="76"/>
    </location>
</feature>
<organism evidence="3 4">
    <name type="scientific">Stieleria maiorica</name>
    <dbReference type="NCBI Taxonomy" id="2795974"/>
    <lineage>
        <taxon>Bacteria</taxon>
        <taxon>Pseudomonadati</taxon>
        <taxon>Planctomycetota</taxon>
        <taxon>Planctomycetia</taxon>
        <taxon>Pirellulales</taxon>
        <taxon>Pirellulaceae</taxon>
        <taxon>Stieleria</taxon>
    </lineage>
</organism>
<dbReference type="KEGG" id="smam:Mal15_07360"/>
<dbReference type="AlphaFoldDB" id="A0A5B9M6B8"/>
<reference evidence="3 4" key="1">
    <citation type="submission" date="2019-02" db="EMBL/GenBank/DDBJ databases">
        <title>Planctomycetal bacteria perform biofilm scaping via a novel small molecule.</title>
        <authorList>
            <person name="Jeske O."/>
            <person name="Boedeker C."/>
            <person name="Wiegand S."/>
            <person name="Breitling P."/>
            <person name="Kallscheuer N."/>
            <person name="Jogler M."/>
            <person name="Rohde M."/>
            <person name="Petersen J."/>
            <person name="Medema M.H."/>
            <person name="Surup F."/>
            <person name="Jogler C."/>
        </authorList>
    </citation>
    <scope>NUCLEOTIDE SEQUENCE [LARGE SCALE GENOMIC DNA]</scope>
    <source>
        <strain evidence="3 4">Mal15</strain>
    </source>
</reference>
<proteinExistence type="predicted"/>
<feature type="transmembrane region" description="Helical" evidence="1">
    <location>
        <begin position="56"/>
        <end position="74"/>
    </location>
</feature>